<dbReference type="GO" id="GO:0030313">
    <property type="term" value="C:cell envelope"/>
    <property type="evidence" value="ECO:0007669"/>
    <property type="project" value="UniProtKB-SubCell"/>
</dbReference>
<gene>
    <name evidence="6" type="ORF">GB882_09545</name>
</gene>
<dbReference type="Gene3D" id="3.40.190.10">
    <property type="entry name" value="Periplasmic binding protein-like II"/>
    <property type="match status" value="1"/>
</dbReference>
<keyword evidence="7" id="KW-1185">Reference proteome</keyword>
<evidence type="ECO:0000256" key="4">
    <source>
        <dbReference type="ARBA" id="ARBA00022729"/>
    </source>
</evidence>
<feature type="signal peptide" evidence="5">
    <location>
        <begin position="1"/>
        <end position="29"/>
    </location>
</feature>
<proteinExistence type="inferred from homology"/>
<dbReference type="Proteomes" id="UP000429644">
    <property type="component" value="Unassembled WGS sequence"/>
</dbReference>
<comment type="subcellular location">
    <subcellularLocation>
        <location evidence="1">Cell envelope</location>
    </subcellularLocation>
</comment>
<evidence type="ECO:0000256" key="2">
    <source>
        <dbReference type="ARBA" id="ARBA00008520"/>
    </source>
</evidence>
<dbReference type="SUPFAM" id="SSF53850">
    <property type="entry name" value="Periplasmic binding protein-like II"/>
    <property type="match status" value="1"/>
</dbReference>
<dbReference type="PANTHER" id="PTHR43649:SF31">
    <property type="entry name" value="SN-GLYCEROL-3-PHOSPHATE-BINDING PERIPLASMIC PROTEIN UGPB"/>
    <property type="match status" value="1"/>
</dbReference>
<feature type="chain" id="PRO_5039328612" evidence="5">
    <location>
        <begin position="30"/>
        <end position="440"/>
    </location>
</feature>
<keyword evidence="3" id="KW-0813">Transport</keyword>
<organism evidence="6 7">
    <name type="scientific">Georgenia ruanii</name>
    <dbReference type="NCBI Taxonomy" id="348442"/>
    <lineage>
        <taxon>Bacteria</taxon>
        <taxon>Bacillati</taxon>
        <taxon>Actinomycetota</taxon>
        <taxon>Actinomycetes</taxon>
        <taxon>Micrococcales</taxon>
        <taxon>Bogoriellaceae</taxon>
        <taxon>Georgenia</taxon>
    </lineage>
</organism>
<protein>
    <submittedName>
        <fullName evidence="6">Extracellular solute-binding protein</fullName>
    </submittedName>
</protein>
<dbReference type="InterPro" id="IPR006059">
    <property type="entry name" value="SBP"/>
</dbReference>
<dbReference type="InterPro" id="IPR050490">
    <property type="entry name" value="Bact_solute-bd_prot1"/>
</dbReference>
<name>A0A7J9UYE7_9MICO</name>
<evidence type="ECO:0000313" key="7">
    <source>
        <dbReference type="Proteomes" id="UP000429644"/>
    </source>
</evidence>
<dbReference type="PROSITE" id="PS51257">
    <property type="entry name" value="PROKAR_LIPOPROTEIN"/>
    <property type="match status" value="1"/>
</dbReference>
<keyword evidence="4 5" id="KW-0732">Signal</keyword>
<evidence type="ECO:0000256" key="5">
    <source>
        <dbReference type="SAM" id="SignalP"/>
    </source>
</evidence>
<dbReference type="EMBL" id="WHPD01002058">
    <property type="protein sequence ID" value="MPV88910.1"/>
    <property type="molecule type" value="Genomic_DNA"/>
</dbReference>
<dbReference type="AlphaFoldDB" id="A0A7J9UYE7"/>
<dbReference type="PANTHER" id="PTHR43649">
    <property type="entry name" value="ARABINOSE-BINDING PROTEIN-RELATED"/>
    <property type="match status" value="1"/>
</dbReference>
<dbReference type="RefSeq" id="WP_152231592.1">
    <property type="nucleotide sequence ID" value="NZ_BAAAOT010000009.1"/>
</dbReference>
<comment type="caution">
    <text evidence="6">The sequence shown here is derived from an EMBL/GenBank/DDBJ whole genome shotgun (WGS) entry which is preliminary data.</text>
</comment>
<reference evidence="6 7" key="1">
    <citation type="submission" date="2019-10" db="EMBL/GenBank/DDBJ databases">
        <title>Georgenia wutianyii sp. nov. and Georgenia yuyongxinii sp. nov. isolated from plateau pika (Ochotona curzoniae) in the Qinghai-Tibet plateau of China.</title>
        <authorList>
            <person name="Tian Z."/>
        </authorList>
    </citation>
    <scope>NUCLEOTIDE SEQUENCE [LARGE SCALE GENOMIC DNA]</scope>
    <source>
        <strain evidence="6 7">JCM 15130</strain>
    </source>
</reference>
<accession>A0A7J9UYE7</accession>
<evidence type="ECO:0000313" key="6">
    <source>
        <dbReference type="EMBL" id="MPV88910.1"/>
    </source>
</evidence>
<evidence type="ECO:0000256" key="3">
    <source>
        <dbReference type="ARBA" id="ARBA00022448"/>
    </source>
</evidence>
<evidence type="ECO:0000256" key="1">
    <source>
        <dbReference type="ARBA" id="ARBA00004196"/>
    </source>
</evidence>
<dbReference type="OrthoDB" id="1650177at2"/>
<sequence length="440" mass="45170">MRTPSRPRRRAAAGLTAAALLLAACSARTTDPDSSSGDVSTATTVTMRVWDQAAATAYAESFDALTASHPRVRVKIEVVPRGDYDARAAEDLAAGTMTDVFWADPALTAEQAAADRLVDIDKALGDEKAGWEPTVTGLFATDGTLWGVPQQWQAVALFYDAAHTGPAGVDPTRLTWAPGGGEDDGLAGAARALTADGAGRHPGDPGFDASAAATFAINAGPDLLDVVAPFLAANGVRLVADGRFAFASPEGEEAVQYLVDLVRTGAAPLAGEDGALDLFRQGRLALLQASSADLPAVAERAGDLRVAPMVAGPQGRAGVVDAVAAVGNVQSKHRDAVQTVLEWLGTAEGQAALASRGLGVPAAVGAQDAYVKRWERRGVDVRPMLTAAREPTLALPAGPHAGAGTGAVEQVLARVFRGELPVGEGLREAQEAGNAALDDR</sequence>
<dbReference type="Pfam" id="PF01547">
    <property type="entry name" value="SBP_bac_1"/>
    <property type="match status" value="1"/>
</dbReference>
<comment type="similarity">
    <text evidence="2">Belongs to the bacterial solute-binding protein 1 family.</text>
</comment>